<dbReference type="SMART" id="SM00321">
    <property type="entry name" value="WSC"/>
    <property type="match status" value="2"/>
</dbReference>
<dbReference type="InterPro" id="IPR002889">
    <property type="entry name" value="WSC_carb-bd"/>
</dbReference>
<evidence type="ECO:0000256" key="7">
    <source>
        <dbReference type="SAM" id="MobiDB-lite"/>
    </source>
</evidence>
<evidence type="ECO:0000256" key="4">
    <source>
        <dbReference type="ARBA" id="ARBA00022989"/>
    </source>
</evidence>
<dbReference type="EMBL" id="AQGS01000985">
    <property type="protein sequence ID" value="EPS36071.1"/>
    <property type="molecule type" value="Genomic_DNA"/>
</dbReference>
<dbReference type="OMA" id="CTKWSKT"/>
<reference evidence="10 11" key="1">
    <citation type="journal article" date="2013" name="PLoS Genet.">
        <title>Genomic mechanisms accounting for the adaptation to parasitism in nematode-trapping fungi.</title>
        <authorList>
            <person name="Meerupati T."/>
            <person name="Andersson K.M."/>
            <person name="Friman E."/>
            <person name="Kumar D."/>
            <person name="Tunlid A."/>
            <person name="Ahren D."/>
        </authorList>
    </citation>
    <scope>NUCLEOTIDE SEQUENCE [LARGE SCALE GENOMIC DNA]</scope>
    <source>
        <strain evidence="10 11">CBS 200.50</strain>
    </source>
</reference>
<evidence type="ECO:0000313" key="10">
    <source>
        <dbReference type="EMBL" id="EPS36071.1"/>
    </source>
</evidence>
<evidence type="ECO:0000313" key="11">
    <source>
        <dbReference type="Proteomes" id="UP000015100"/>
    </source>
</evidence>
<feature type="domain" description="WSC" evidence="9">
    <location>
        <begin position="225"/>
        <end position="319"/>
    </location>
</feature>
<organism evidence="10 11">
    <name type="scientific">Dactylellina haptotyla (strain CBS 200.50)</name>
    <name type="common">Nematode-trapping fungus</name>
    <name type="synonym">Monacrosporium haptotylum</name>
    <dbReference type="NCBI Taxonomy" id="1284197"/>
    <lineage>
        <taxon>Eukaryota</taxon>
        <taxon>Fungi</taxon>
        <taxon>Dikarya</taxon>
        <taxon>Ascomycota</taxon>
        <taxon>Pezizomycotina</taxon>
        <taxon>Orbiliomycetes</taxon>
        <taxon>Orbiliales</taxon>
        <taxon>Orbiliaceae</taxon>
        <taxon>Dactylellina</taxon>
    </lineage>
</organism>
<keyword evidence="11" id="KW-1185">Reference proteome</keyword>
<reference evidence="11" key="2">
    <citation type="submission" date="2013-04" db="EMBL/GenBank/DDBJ databases">
        <title>Genomic mechanisms accounting for the adaptation to parasitism in nematode-trapping fungi.</title>
        <authorList>
            <person name="Ahren D.G."/>
        </authorList>
    </citation>
    <scope>NUCLEOTIDE SEQUENCE [LARGE SCALE GENOMIC DNA]</scope>
    <source>
        <strain evidence="11">CBS 200.50</strain>
    </source>
</reference>
<protein>
    <recommendedName>
        <fullName evidence="9">WSC domain-containing protein</fullName>
    </recommendedName>
</protein>
<feature type="region of interest" description="Disordered" evidence="7">
    <location>
        <begin position="79"/>
        <end position="99"/>
    </location>
</feature>
<dbReference type="OrthoDB" id="5985073at2759"/>
<evidence type="ECO:0000256" key="8">
    <source>
        <dbReference type="SAM" id="SignalP"/>
    </source>
</evidence>
<accession>S8A4M5</accession>
<evidence type="ECO:0000256" key="2">
    <source>
        <dbReference type="ARBA" id="ARBA00022692"/>
    </source>
</evidence>
<sequence>MQIKALLLAFAASSLATAVPSEQKNVEKRDYGYAGGYCATKYVTKTKTTTCTKWSKTSTKWTTKYSTKYATRTSTKTSTKTTTKTSTKTNTSTKTTTKTVSGSGTTVTASFTVTTTVSGTSQPTSTGPRFAGCYLENTANNHILQSASKTDATGMTVEICQDNCFGAGFSFAGITNGTICACGNGFADSWSETLDDSGCAITCPGNSAETCGGTGAFEVYVSAVSATAVGCYADTGNKSVLSESYSFDPQMTIEMCQTKCFNEEYTFAAVRDGTSCYCNDGFENPPLLVGTSSDCQVPCGGNTAEFCGGNGYLSVFALTR</sequence>
<dbReference type="PANTHER" id="PTHR24269:SF16">
    <property type="entry name" value="PROTEIN SLG1"/>
    <property type="match status" value="1"/>
</dbReference>
<dbReference type="PROSITE" id="PS51212">
    <property type="entry name" value="WSC"/>
    <property type="match status" value="2"/>
</dbReference>
<feature type="chain" id="PRO_5004560292" description="WSC domain-containing protein" evidence="8">
    <location>
        <begin position="19"/>
        <end position="320"/>
    </location>
</feature>
<dbReference type="GO" id="GO:0005886">
    <property type="term" value="C:plasma membrane"/>
    <property type="evidence" value="ECO:0007669"/>
    <property type="project" value="TreeGrafter"/>
</dbReference>
<evidence type="ECO:0000256" key="1">
    <source>
        <dbReference type="ARBA" id="ARBA00004167"/>
    </source>
</evidence>
<gene>
    <name evidence="10" type="ORF">H072_10524</name>
</gene>
<evidence type="ECO:0000259" key="9">
    <source>
        <dbReference type="PROSITE" id="PS51212"/>
    </source>
</evidence>
<evidence type="ECO:0000256" key="6">
    <source>
        <dbReference type="ARBA" id="ARBA00023180"/>
    </source>
</evidence>
<evidence type="ECO:0000256" key="3">
    <source>
        <dbReference type="ARBA" id="ARBA00022729"/>
    </source>
</evidence>
<dbReference type="InterPro" id="IPR051836">
    <property type="entry name" value="Kremen_rcpt"/>
</dbReference>
<feature type="domain" description="WSC" evidence="9">
    <location>
        <begin position="127"/>
        <end position="223"/>
    </location>
</feature>
<keyword evidence="4" id="KW-1133">Transmembrane helix</keyword>
<keyword evidence="5" id="KW-0472">Membrane</keyword>
<comment type="subcellular location">
    <subcellularLocation>
        <location evidence="1">Membrane</location>
        <topology evidence="1">Single-pass membrane protein</topology>
    </subcellularLocation>
</comment>
<dbReference type="Pfam" id="PF01822">
    <property type="entry name" value="WSC"/>
    <property type="match status" value="2"/>
</dbReference>
<feature type="signal peptide" evidence="8">
    <location>
        <begin position="1"/>
        <end position="18"/>
    </location>
</feature>
<evidence type="ECO:0000256" key="5">
    <source>
        <dbReference type="ARBA" id="ARBA00023136"/>
    </source>
</evidence>
<keyword evidence="6" id="KW-0325">Glycoprotein</keyword>
<proteinExistence type="predicted"/>
<dbReference type="STRING" id="1284197.S8A4M5"/>
<dbReference type="HOGENOM" id="CLU_868840_0_0_1"/>
<comment type="caution">
    <text evidence="10">The sequence shown here is derived from an EMBL/GenBank/DDBJ whole genome shotgun (WGS) entry which is preliminary data.</text>
</comment>
<keyword evidence="3 8" id="KW-0732">Signal</keyword>
<dbReference type="PANTHER" id="PTHR24269">
    <property type="entry name" value="KREMEN PROTEIN"/>
    <property type="match status" value="1"/>
</dbReference>
<name>S8A4M5_DACHA</name>
<dbReference type="AlphaFoldDB" id="S8A4M5"/>
<dbReference type="eggNOG" id="KOG4157">
    <property type="taxonomic scope" value="Eukaryota"/>
</dbReference>
<keyword evidence="2" id="KW-0812">Transmembrane</keyword>
<dbReference type="Proteomes" id="UP000015100">
    <property type="component" value="Unassembled WGS sequence"/>
</dbReference>